<proteinExistence type="predicted"/>
<name>A0AAW2SIT0_9LAMI</name>
<evidence type="ECO:0000256" key="1">
    <source>
        <dbReference type="SAM" id="MobiDB-lite"/>
    </source>
</evidence>
<feature type="compositionally biased region" description="Basic and acidic residues" evidence="1">
    <location>
        <begin position="22"/>
        <end position="34"/>
    </location>
</feature>
<evidence type="ECO:0000313" key="2">
    <source>
        <dbReference type="EMBL" id="KAL0391576.1"/>
    </source>
</evidence>
<feature type="compositionally biased region" description="Basic residues" evidence="1">
    <location>
        <begin position="39"/>
        <end position="48"/>
    </location>
</feature>
<feature type="region of interest" description="Disordered" evidence="1">
    <location>
        <begin position="1"/>
        <end position="69"/>
    </location>
</feature>
<dbReference type="EMBL" id="JACGWN010000017">
    <property type="protein sequence ID" value="KAL0391576.1"/>
    <property type="molecule type" value="Genomic_DNA"/>
</dbReference>
<protein>
    <submittedName>
        <fullName evidence="2">Uncharacterized protein</fullName>
    </submittedName>
</protein>
<organism evidence="2">
    <name type="scientific">Sesamum latifolium</name>
    <dbReference type="NCBI Taxonomy" id="2727402"/>
    <lineage>
        <taxon>Eukaryota</taxon>
        <taxon>Viridiplantae</taxon>
        <taxon>Streptophyta</taxon>
        <taxon>Embryophyta</taxon>
        <taxon>Tracheophyta</taxon>
        <taxon>Spermatophyta</taxon>
        <taxon>Magnoliopsida</taxon>
        <taxon>eudicotyledons</taxon>
        <taxon>Gunneridae</taxon>
        <taxon>Pentapetalae</taxon>
        <taxon>asterids</taxon>
        <taxon>lamiids</taxon>
        <taxon>Lamiales</taxon>
        <taxon>Pedaliaceae</taxon>
        <taxon>Sesamum</taxon>
    </lineage>
</organism>
<feature type="compositionally biased region" description="Polar residues" evidence="1">
    <location>
        <begin position="1"/>
        <end position="12"/>
    </location>
</feature>
<sequence length="140" mass="15440">MNGKARTTQRGLMSSFLPSPCEKSHRISHIEGESWKGNTPKKPRRRRGPCISPSIQEEENPRGSYAREGFPRRGISTATIESVEFGAIVFVYKRKAALLTLGLLTAVENPVLASWNIPCSRNRYGTSPVEARTLAALVGE</sequence>
<reference evidence="2" key="1">
    <citation type="submission" date="2020-06" db="EMBL/GenBank/DDBJ databases">
        <authorList>
            <person name="Li T."/>
            <person name="Hu X."/>
            <person name="Zhang T."/>
            <person name="Song X."/>
            <person name="Zhang H."/>
            <person name="Dai N."/>
            <person name="Sheng W."/>
            <person name="Hou X."/>
            <person name="Wei L."/>
        </authorList>
    </citation>
    <scope>NUCLEOTIDE SEQUENCE</scope>
    <source>
        <strain evidence="2">KEN1</strain>
        <tissue evidence="2">Leaf</tissue>
    </source>
</reference>
<dbReference type="AlphaFoldDB" id="A0AAW2SIT0"/>
<comment type="caution">
    <text evidence="2">The sequence shown here is derived from an EMBL/GenBank/DDBJ whole genome shotgun (WGS) entry which is preliminary data.</text>
</comment>
<accession>A0AAW2SIT0</accession>
<reference evidence="2" key="2">
    <citation type="journal article" date="2024" name="Plant">
        <title>Genomic evolution and insights into agronomic trait innovations of Sesamum species.</title>
        <authorList>
            <person name="Miao H."/>
            <person name="Wang L."/>
            <person name="Qu L."/>
            <person name="Liu H."/>
            <person name="Sun Y."/>
            <person name="Le M."/>
            <person name="Wang Q."/>
            <person name="Wei S."/>
            <person name="Zheng Y."/>
            <person name="Lin W."/>
            <person name="Duan Y."/>
            <person name="Cao H."/>
            <person name="Xiong S."/>
            <person name="Wang X."/>
            <person name="Wei L."/>
            <person name="Li C."/>
            <person name="Ma Q."/>
            <person name="Ju M."/>
            <person name="Zhao R."/>
            <person name="Li G."/>
            <person name="Mu C."/>
            <person name="Tian Q."/>
            <person name="Mei H."/>
            <person name="Zhang T."/>
            <person name="Gao T."/>
            <person name="Zhang H."/>
        </authorList>
    </citation>
    <scope>NUCLEOTIDE SEQUENCE</scope>
    <source>
        <strain evidence="2">KEN1</strain>
    </source>
</reference>
<gene>
    <name evidence="2" type="ORF">Slati_4521800</name>
</gene>